<dbReference type="Proteomes" id="UP000236497">
    <property type="component" value="Unassembled WGS sequence"/>
</dbReference>
<name>A0A0H5SL01_HERHM</name>
<dbReference type="InterPro" id="IPR036388">
    <property type="entry name" value="WH-like_DNA-bd_sf"/>
</dbReference>
<accession>A0A0H5SL01</accession>
<gene>
    <name evidence="2" type="ORF">HHT355_2619</name>
</gene>
<protein>
    <recommendedName>
        <fullName evidence="1">HTH luxR-type domain-containing protein</fullName>
    </recommendedName>
</protein>
<dbReference type="Gene3D" id="1.10.10.10">
    <property type="entry name" value="Winged helix-like DNA-binding domain superfamily/Winged helix DNA-binding domain"/>
    <property type="match status" value="1"/>
</dbReference>
<evidence type="ECO:0000313" key="2">
    <source>
        <dbReference type="EMBL" id="CRZ35800.1"/>
    </source>
</evidence>
<organism evidence="2 3">
    <name type="scientific">Herbinix hemicellulosilytica</name>
    <dbReference type="NCBI Taxonomy" id="1564487"/>
    <lineage>
        <taxon>Bacteria</taxon>
        <taxon>Bacillati</taxon>
        <taxon>Bacillota</taxon>
        <taxon>Clostridia</taxon>
        <taxon>Lachnospirales</taxon>
        <taxon>Lachnospiraceae</taxon>
        <taxon>Herbinix</taxon>
    </lineage>
</organism>
<dbReference type="GO" id="GO:0006355">
    <property type="term" value="P:regulation of DNA-templated transcription"/>
    <property type="evidence" value="ECO:0007669"/>
    <property type="project" value="InterPro"/>
</dbReference>
<proteinExistence type="predicted"/>
<sequence>MKKPYINDKKVKSLLYMYKLGQEDKSNLNKHHQNEIFVNLYYLMEPLLKWTITGDITKIYSPKIRKQRYSKLIELQDSLLCNHYDKSFKFKFDFTSVYGRYFNDYIQLYGYTDDSKPWNYTLIYPFWELVNKISLDKIEKTLEKFNNQYSYYLAVKFCDQYWDYIYKCVKRDLTLQILSIDRIKYECSSDETTNSFDKFQYKHNMYTLIDADGTDDIFSSIKGILTEKEQQVLNLLIDGYTHIEIAQILNITPEYSRQIKARAGKKIRSHLCRMT</sequence>
<dbReference type="SUPFAM" id="SSF88659">
    <property type="entry name" value="Sigma3 and sigma4 domains of RNA polymerase sigma factors"/>
    <property type="match status" value="1"/>
</dbReference>
<dbReference type="RefSeq" id="WP_158245973.1">
    <property type="nucleotide sequence ID" value="NZ_CVTD020000029.1"/>
</dbReference>
<evidence type="ECO:0000313" key="3">
    <source>
        <dbReference type="Proteomes" id="UP000236497"/>
    </source>
</evidence>
<dbReference type="SMART" id="SM00421">
    <property type="entry name" value="HTH_LUXR"/>
    <property type="match status" value="1"/>
</dbReference>
<evidence type="ECO:0000259" key="1">
    <source>
        <dbReference type="SMART" id="SM00421"/>
    </source>
</evidence>
<dbReference type="CDD" id="cd06171">
    <property type="entry name" value="Sigma70_r4"/>
    <property type="match status" value="1"/>
</dbReference>
<reference evidence="2 3" key="1">
    <citation type="submission" date="2015-06" db="EMBL/GenBank/DDBJ databases">
        <authorList>
            <person name="Wibberg Daniel"/>
        </authorList>
    </citation>
    <scope>NUCLEOTIDE SEQUENCE [LARGE SCALE GENOMIC DNA]</scope>
    <source>
        <strain evidence="2 3">T3/55T</strain>
    </source>
</reference>
<keyword evidence="3" id="KW-1185">Reference proteome</keyword>
<dbReference type="EMBL" id="CVTD020000029">
    <property type="protein sequence ID" value="CRZ35800.1"/>
    <property type="molecule type" value="Genomic_DNA"/>
</dbReference>
<dbReference type="Pfam" id="PF00196">
    <property type="entry name" value="GerE"/>
    <property type="match status" value="1"/>
</dbReference>
<dbReference type="InterPro" id="IPR000792">
    <property type="entry name" value="Tscrpt_reg_LuxR_C"/>
</dbReference>
<dbReference type="AlphaFoldDB" id="A0A0H5SL01"/>
<dbReference type="InterPro" id="IPR013324">
    <property type="entry name" value="RNA_pol_sigma_r3/r4-like"/>
</dbReference>
<feature type="domain" description="HTH luxR-type" evidence="1">
    <location>
        <begin position="222"/>
        <end position="275"/>
    </location>
</feature>